<sequence length="66" mass="7724">CDGSVLLLKGRAAKLLHLTTAHLWLFLSDHSRRWITSEARAPDQYHPEESSTNFKKNLLFYILHYL</sequence>
<feature type="non-terminal residue" evidence="1">
    <location>
        <position position="66"/>
    </location>
</feature>
<accession>A0A0P0YA39</accession>
<evidence type="ECO:0000313" key="1">
    <source>
        <dbReference type="EMBL" id="BAT17159.1"/>
    </source>
</evidence>
<dbReference type="AlphaFoldDB" id="A0A0P0YA39"/>
<keyword evidence="2" id="KW-1185">Reference proteome</keyword>
<dbReference type="EMBL" id="AP014968">
    <property type="protein sequence ID" value="BAT17159.1"/>
    <property type="molecule type" value="Genomic_DNA"/>
</dbReference>
<dbReference type="ExpressionAtlas" id="A0A0P0YA39">
    <property type="expression patterns" value="baseline and differential"/>
</dbReference>
<evidence type="ECO:0000313" key="2">
    <source>
        <dbReference type="Proteomes" id="UP000059680"/>
    </source>
</evidence>
<protein>
    <submittedName>
        <fullName evidence="1">Os12g0483700 protein</fullName>
    </submittedName>
</protein>
<dbReference type="Gramene" id="Os12t0483700-01">
    <property type="protein sequence ID" value="Os12t0483700-01"/>
    <property type="gene ID" value="Os12g0483700"/>
</dbReference>
<dbReference type="Proteomes" id="UP000059680">
    <property type="component" value="Chromosome 12"/>
</dbReference>
<organism evidence="1 2">
    <name type="scientific">Oryza sativa subsp. japonica</name>
    <name type="common">Rice</name>
    <dbReference type="NCBI Taxonomy" id="39947"/>
    <lineage>
        <taxon>Eukaryota</taxon>
        <taxon>Viridiplantae</taxon>
        <taxon>Streptophyta</taxon>
        <taxon>Embryophyta</taxon>
        <taxon>Tracheophyta</taxon>
        <taxon>Spermatophyta</taxon>
        <taxon>Magnoliopsida</taxon>
        <taxon>Liliopsida</taxon>
        <taxon>Poales</taxon>
        <taxon>Poaceae</taxon>
        <taxon>BOP clade</taxon>
        <taxon>Oryzoideae</taxon>
        <taxon>Oryzeae</taxon>
        <taxon>Oryzinae</taxon>
        <taxon>Oryza</taxon>
        <taxon>Oryza sativa</taxon>
    </lineage>
</organism>
<reference evidence="1 2" key="3">
    <citation type="journal article" date="2013" name="Rice">
        <title>Improvement of the Oryza sativa Nipponbare reference genome using next generation sequence and optical map data.</title>
        <authorList>
            <person name="Kawahara Y."/>
            <person name="de la Bastide M."/>
            <person name="Hamilton J.P."/>
            <person name="Kanamori H."/>
            <person name="McCombie W.R."/>
            <person name="Ouyang S."/>
            <person name="Schwartz D.C."/>
            <person name="Tanaka T."/>
            <person name="Wu J."/>
            <person name="Zhou S."/>
            <person name="Childs K.L."/>
            <person name="Davidson R.M."/>
            <person name="Lin H."/>
            <person name="Quesada-Ocampo L."/>
            <person name="Vaillancourt B."/>
            <person name="Sakai H."/>
            <person name="Lee S.S."/>
            <person name="Kim J."/>
            <person name="Numa H."/>
            <person name="Itoh T."/>
            <person name="Buell C.R."/>
            <person name="Matsumoto T."/>
        </authorList>
    </citation>
    <scope>NUCLEOTIDE SEQUENCE [LARGE SCALE GENOMIC DNA]</scope>
    <source>
        <strain evidence="2">cv. Nipponbare</strain>
    </source>
</reference>
<gene>
    <name evidence="1" type="ordered locus">Os12g0483700</name>
    <name evidence="1" type="ORF">OSNPB_120483700</name>
</gene>
<name>A0A0P0YA39_ORYSJ</name>
<dbReference type="PaxDb" id="39947-A0A0P0YA39"/>
<reference evidence="2" key="1">
    <citation type="journal article" date="2005" name="Nature">
        <title>The map-based sequence of the rice genome.</title>
        <authorList>
            <consortium name="International rice genome sequencing project (IRGSP)"/>
            <person name="Matsumoto T."/>
            <person name="Wu J."/>
            <person name="Kanamori H."/>
            <person name="Katayose Y."/>
            <person name="Fujisawa M."/>
            <person name="Namiki N."/>
            <person name="Mizuno H."/>
            <person name="Yamamoto K."/>
            <person name="Antonio B.A."/>
            <person name="Baba T."/>
            <person name="Sakata K."/>
            <person name="Nagamura Y."/>
            <person name="Aoki H."/>
            <person name="Arikawa K."/>
            <person name="Arita K."/>
            <person name="Bito T."/>
            <person name="Chiden Y."/>
            <person name="Fujitsuka N."/>
            <person name="Fukunaka R."/>
            <person name="Hamada M."/>
            <person name="Harada C."/>
            <person name="Hayashi A."/>
            <person name="Hijishita S."/>
            <person name="Honda M."/>
            <person name="Hosokawa S."/>
            <person name="Ichikawa Y."/>
            <person name="Idonuma A."/>
            <person name="Iijima M."/>
            <person name="Ikeda M."/>
            <person name="Ikeno M."/>
            <person name="Ito K."/>
            <person name="Ito S."/>
            <person name="Ito T."/>
            <person name="Ito Y."/>
            <person name="Ito Y."/>
            <person name="Iwabuchi A."/>
            <person name="Kamiya K."/>
            <person name="Karasawa W."/>
            <person name="Kurita K."/>
            <person name="Katagiri S."/>
            <person name="Kikuta A."/>
            <person name="Kobayashi H."/>
            <person name="Kobayashi N."/>
            <person name="Machita K."/>
            <person name="Maehara T."/>
            <person name="Masukawa M."/>
            <person name="Mizubayashi T."/>
            <person name="Mukai Y."/>
            <person name="Nagasaki H."/>
            <person name="Nagata Y."/>
            <person name="Naito S."/>
            <person name="Nakashima M."/>
            <person name="Nakama Y."/>
            <person name="Nakamichi Y."/>
            <person name="Nakamura M."/>
            <person name="Meguro A."/>
            <person name="Negishi M."/>
            <person name="Ohta I."/>
            <person name="Ohta T."/>
            <person name="Okamoto M."/>
            <person name="Ono N."/>
            <person name="Saji S."/>
            <person name="Sakaguchi M."/>
            <person name="Sakai K."/>
            <person name="Shibata M."/>
            <person name="Shimokawa T."/>
            <person name="Song J."/>
            <person name="Takazaki Y."/>
            <person name="Terasawa K."/>
            <person name="Tsugane M."/>
            <person name="Tsuji K."/>
            <person name="Ueda S."/>
            <person name="Waki K."/>
            <person name="Yamagata H."/>
            <person name="Yamamoto M."/>
            <person name="Yamamoto S."/>
            <person name="Yamane H."/>
            <person name="Yoshiki S."/>
            <person name="Yoshihara R."/>
            <person name="Yukawa K."/>
            <person name="Zhong H."/>
            <person name="Yano M."/>
            <person name="Yuan Q."/>
            <person name="Ouyang S."/>
            <person name="Liu J."/>
            <person name="Jones K.M."/>
            <person name="Gansberger K."/>
            <person name="Moffat K."/>
            <person name="Hill J."/>
            <person name="Bera J."/>
            <person name="Fadrosh D."/>
            <person name="Jin S."/>
            <person name="Johri S."/>
            <person name="Kim M."/>
            <person name="Overton L."/>
            <person name="Reardon M."/>
            <person name="Tsitrin T."/>
            <person name="Vuong H."/>
            <person name="Weaver B."/>
            <person name="Ciecko A."/>
            <person name="Tallon L."/>
            <person name="Jackson J."/>
            <person name="Pai G."/>
            <person name="Aken S.V."/>
            <person name="Utterback T."/>
            <person name="Reidmuller S."/>
            <person name="Feldblyum T."/>
            <person name="Hsiao J."/>
            <person name="Zismann V."/>
            <person name="Iobst S."/>
            <person name="de Vazeille A.R."/>
            <person name="Buell C.R."/>
            <person name="Ying K."/>
            <person name="Li Y."/>
            <person name="Lu T."/>
            <person name="Huang Y."/>
            <person name="Zhao Q."/>
            <person name="Feng Q."/>
            <person name="Zhang L."/>
            <person name="Zhu J."/>
            <person name="Weng Q."/>
            <person name="Mu J."/>
            <person name="Lu Y."/>
            <person name="Fan D."/>
            <person name="Liu Y."/>
            <person name="Guan J."/>
            <person name="Zhang Y."/>
            <person name="Yu S."/>
            <person name="Liu X."/>
            <person name="Zhang Y."/>
            <person name="Hong G."/>
            <person name="Han B."/>
            <person name="Choisne N."/>
            <person name="Demange N."/>
            <person name="Orjeda G."/>
            <person name="Samain S."/>
            <person name="Cattolico L."/>
            <person name="Pelletier E."/>
            <person name="Couloux A."/>
            <person name="Segurens B."/>
            <person name="Wincker P."/>
            <person name="D'Hont A."/>
            <person name="Scarpelli C."/>
            <person name="Weissenbach J."/>
            <person name="Salanoubat M."/>
            <person name="Quetier F."/>
            <person name="Yu Y."/>
            <person name="Kim H.R."/>
            <person name="Rambo T."/>
            <person name="Currie J."/>
            <person name="Collura K."/>
            <person name="Luo M."/>
            <person name="Yang T."/>
            <person name="Ammiraju J.S.S."/>
            <person name="Engler F."/>
            <person name="Soderlund C."/>
            <person name="Wing R.A."/>
            <person name="Palmer L.E."/>
            <person name="de la Bastide M."/>
            <person name="Spiegel L."/>
            <person name="Nascimento L."/>
            <person name="Zutavern T."/>
            <person name="O'Shaughnessy A."/>
            <person name="Dike S."/>
            <person name="Dedhia N."/>
            <person name="Preston R."/>
            <person name="Balija V."/>
            <person name="McCombie W.R."/>
            <person name="Chow T."/>
            <person name="Chen H."/>
            <person name="Chung M."/>
            <person name="Chen C."/>
            <person name="Shaw J."/>
            <person name="Wu H."/>
            <person name="Hsiao K."/>
            <person name="Chao Y."/>
            <person name="Chu M."/>
            <person name="Cheng C."/>
            <person name="Hour A."/>
            <person name="Lee P."/>
            <person name="Lin S."/>
            <person name="Lin Y."/>
            <person name="Liou J."/>
            <person name="Liu S."/>
            <person name="Hsing Y."/>
            <person name="Raghuvanshi S."/>
            <person name="Mohanty A."/>
            <person name="Bharti A.K."/>
            <person name="Gaur A."/>
            <person name="Gupta V."/>
            <person name="Kumar D."/>
            <person name="Ravi V."/>
            <person name="Vij S."/>
            <person name="Kapur A."/>
            <person name="Khurana P."/>
            <person name="Khurana P."/>
            <person name="Khurana J.P."/>
            <person name="Tyagi A.K."/>
            <person name="Gaikwad K."/>
            <person name="Singh A."/>
            <person name="Dalal V."/>
            <person name="Srivastava S."/>
            <person name="Dixit A."/>
            <person name="Pal A.K."/>
            <person name="Ghazi I.A."/>
            <person name="Yadav M."/>
            <person name="Pandit A."/>
            <person name="Bhargava A."/>
            <person name="Sureshbabu K."/>
            <person name="Batra K."/>
            <person name="Sharma T.R."/>
            <person name="Mohapatra T."/>
            <person name="Singh N.K."/>
            <person name="Messing J."/>
            <person name="Nelson A.B."/>
            <person name="Fuks G."/>
            <person name="Kavchok S."/>
            <person name="Keizer G."/>
            <person name="Linton E."/>
            <person name="Llaca V."/>
            <person name="Song R."/>
            <person name="Tanyolac B."/>
            <person name="Young S."/>
            <person name="Ho-Il K."/>
            <person name="Hahn J.H."/>
            <person name="Sangsakoo G."/>
            <person name="Vanavichit A."/>
            <person name="de Mattos Luiz.A.T."/>
            <person name="Zimmer P.D."/>
            <person name="Malone G."/>
            <person name="Dellagostin O."/>
            <person name="de Oliveira A.C."/>
            <person name="Bevan M."/>
            <person name="Bancroft I."/>
            <person name="Minx P."/>
            <person name="Cordum H."/>
            <person name="Wilson R."/>
            <person name="Cheng Z."/>
            <person name="Jin W."/>
            <person name="Jiang J."/>
            <person name="Leong S.A."/>
            <person name="Iwama H."/>
            <person name="Gojobori T."/>
            <person name="Itoh T."/>
            <person name="Niimura Y."/>
            <person name="Fujii Y."/>
            <person name="Habara T."/>
            <person name="Sakai H."/>
            <person name="Sato Y."/>
            <person name="Wilson G."/>
            <person name="Kumar K."/>
            <person name="McCouch S."/>
            <person name="Juretic N."/>
            <person name="Hoen D."/>
            <person name="Wright S."/>
            <person name="Bruskiewich R."/>
            <person name="Bureau T."/>
            <person name="Miyao A."/>
            <person name="Hirochika H."/>
            <person name="Nishikawa T."/>
            <person name="Kadowaki K."/>
            <person name="Sugiura M."/>
            <person name="Burr B."/>
            <person name="Sasaki T."/>
        </authorList>
    </citation>
    <scope>NUCLEOTIDE SEQUENCE [LARGE SCALE GENOMIC DNA]</scope>
    <source>
        <strain evidence="2">cv. Nipponbare</strain>
    </source>
</reference>
<proteinExistence type="predicted"/>
<dbReference type="InParanoid" id="A0A0P0YA39"/>
<reference evidence="1 2" key="2">
    <citation type="journal article" date="2013" name="Plant Cell Physiol.">
        <title>Rice Annotation Project Database (RAP-DB): an integrative and interactive database for rice genomics.</title>
        <authorList>
            <person name="Sakai H."/>
            <person name="Lee S.S."/>
            <person name="Tanaka T."/>
            <person name="Numa H."/>
            <person name="Kim J."/>
            <person name="Kawahara Y."/>
            <person name="Wakimoto H."/>
            <person name="Yang C.C."/>
            <person name="Iwamoto M."/>
            <person name="Abe T."/>
            <person name="Yamada Y."/>
            <person name="Muto A."/>
            <person name="Inokuchi H."/>
            <person name="Ikemura T."/>
            <person name="Matsumoto T."/>
            <person name="Sasaki T."/>
            <person name="Itoh T."/>
        </authorList>
    </citation>
    <scope>NUCLEOTIDE SEQUENCE [LARGE SCALE GENOMIC DNA]</scope>
    <source>
        <strain evidence="2">cv. Nipponbare</strain>
    </source>
</reference>